<dbReference type="GO" id="GO:0004519">
    <property type="term" value="F:endonuclease activity"/>
    <property type="evidence" value="ECO:0007669"/>
    <property type="project" value="InterPro"/>
</dbReference>
<dbReference type="GO" id="GO:0003676">
    <property type="term" value="F:nucleic acid binding"/>
    <property type="evidence" value="ECO:0007669"/>
    <property type="project" value="InterPro"/>
</dbReference>
<evidence type="ECO:0000313" key="2">
    <source>
        <dbReference type="EMBL" id="QHU14990.1"/>
    </source>
</evidence>
<dbReference type="Pfam" id="PF01844">
    <property type="entry name" value="HNH"/>
    <property type="match status" value="1"/>
</dbReference>
<dbReference type="InterPro" id="IPR002711">
    <property type="entry name" value="HNH"/>
</dbReference>
<proteinExistence type="predicted"/>
<reference evidence="2" key="1">
    <citation type="journal article" date="2020" name="Nature">
        <title>Giant virus diversity and host interactions through global metagenomics.</title>
        <authorList>
            <person name="Schulz F."/>
            <person name="Roux S."/>
            <person name="Paez-Espino D."/>
            <person name="Jungbluth S."/>
            <person name="Walsh D.A."/>
            <person name="Denef V.J."/>
            <person name="McMahon K.D."/>
            <person name="Konstantinidis K.T."/>
            <person name="Eloe-Fadrosh E.A."/>
            <person name="Kyrpides N.C."/>
            <person name="Woyke T."/>
        </authorList>
    </citation>
    <scope>NUCLEOTIDE SEQUENCE</scope>
    <source>
        <strain evidence="2">GVMAG-S-1102244-55</strain>
    </source>
</reference>
<accession>A0A6C0KE59</accession>
<protein>
    <recommendedName>
        <fullName evidence="1">HNH domain-containing protein</fullName>
    </recommendedName>
</protein>
<name>A0A6C0KE59_9ZZZZ</name>
<dbReference type="Gene3D" id="1.10.30.50">
    <property type="match status" value="1"/>
</dbReference>
<dbReference type="GO" id="GO:0008270">
    <property type="term" value="F:zinc ion binding"/>
    <property type="evidence" value="ECO:0007669"/>
    <property type="project" value="InterPro"/>
</dbReference>
<dbReference type="AlphaFoldDB" id="A0A6C0KE59"/>
<feature type="domain" description="HNH" evidence="1">
    <location>
        <begin position="39"/>
        <end position="80"/>
    </location>
</feature>
<dbReference type="CDD" id="cd00085">
    <property type="entry name" value="HNHc"/>
    <property type="match status" value="1"/>
</dbReference>
<organism evidence="2">
    <name type="scientific">viral metagenome</name>
    <dbReference type="NCBI Taxonomy" id="1070528"/>
    <lineage>
        <taxon>unclassified sequences</taxon>
        <taxon>metagenomes</taxon>
        <taxon>organismal metagenomes</taxon>
    </lineage>
</organism>
<dbReference type="EMBL" id="MN740848">
    <property type="protein sequence ID" value="QHU14990.1"/>
    <property type="molecule type" value="Genomic_DNA"/>
</dbReference>
<sequence>MLRRLFSTKRKNLPKAVREQVWLKDMGKNFEGKCNVEWCNNLINVFDFTVGHNKPVSKGGSDKLSNLHAICCRCNTCMGDRYTITEWSKQW</sequence>
<evidence type="ECO:0000259" key="1">
    <source>
        <dbReference type="Pfam" id="PF01844"/>
    </source>
</evidence>
<dbReference type="InterPro" id="IPR003615">
    <property type="entry name" value="HNH_nuc"/>
</dbReference>